<dbReference type="Proteomes" id="UP000647836">
    <property type="component" value="Unassembled WGS sequence"/>
</dbReference>
<keyword evidence="3" id="KW-1185">Reference proteome</keyword>
<proteinExistence type="predicted"/>
<reference evidence="2 3" key="1">
    <citation type="submission" date="2020-10" db="EMBL/GenBank/DDBJ databases">
        <authorList>
            <person name="Castelo-Branco R."/>
            <person name="Eusebio N."/>
            <person name="Adriana R."/>
            <person name="Vieira A."/>
            <person name="Brugerolle De Fraissinette N."/>
            <person name="Rezende De Castro R."/>
            <person name="Schneider M.P."/>
            <person name="Vasconcelos V."/>
            <person name="Leao P.N."/>
        </authorList>
    </citation>
    <scope>NUCLEOTIDE SEQUENCE [LARGE SCALE GENOMIC DNA]</scope>
    <source>
        <strain evidence="2 3">LEGE 07299</strain>
    </source>
</reference>
<comment type="caution">
    <text evidence="2">The sequence shown here is derived from an EMBL/GenBank/DDBJ whole genome shotgun (WGS) entry which is preliminary data.</text>
</comment>
<name>A0ABR9TTS5_9NOSO</name>
<feature type="domain" description="KAP NTPase" evidence="1">
    <location>
        <begin position="443"/>
        <end position="656"/>
    </location>
</feature>
<dbReference type="EMBL" id="JADEXF010000042">
    <property type="protein sequence ID" value="MBE9103810.1"/>
    <property type="molecule type" value="Genomic_DNA"/>
</dbReference>
<dbReference type="NCBIfam" id="NF042913">
    <property type="entry name" value="CyRepA1"/>
    <property type="match status" value="1"/>
</dbReference>
<dbReference type="InterPro" id="IPR049996">
    <property type="entry name" value="Slr7037-like"/>
</dbReference>
<evidence type="ECO:0000313" key="2">
    <source>
        <dbReference type="EMBL" id="MBE9103810.1"/>
    </source>
</evidence>
<evidence type="ECO:0000313" key="3">
    <source>
        <dbReference type="Proteomes" id="UP000647836"/>
    </source>
</evidence>
<protein>
    <recommendedName>
        <fullName evidence="1">KAP NTPase domain-containing protein</fullName>
    </recommendedName>
</protein>
<dbReference type="InterPro" id="IPR011646">
    <property type="entry name" value="KAP_P-loop"/>
</dbReference>
<organism evidence="2 3">
    <name type="scientific">Nostoc cf. edaphicum LEGE 07299</name>
    <dbReference type="NCBI Taxonomy" id="2777974"/>
    <lineage>
        <taxon>Bacteria</taxon>
        <taxon>Bacillati</taxon>
        <taxon>Cyanobacteriota</taxon>
        <taxon>Cyanophyceae</taxon>
        <taxon>Nostocales</taxon>
        <taxon>Nostocaceae</taxon>
        <taxon>Nostoc</taxon>
    </lineage>
</organism>
<sequence length="1121" mass="129185">MPDPKCLFAKALQGIKQQKKLKPILPQERGIFYNVNGGRSNNAVNRFYANFFEHDKGTKEERRKKIYSFPLRPTLIITTRRSSHTYDVLNLTSDQYKNLDIWKEYQEKRAYYMGSDPSIKDLPRLMRLAGFDHVKVIEDYCVPGGLEIEWTTCELIHYEPENKYTLKELDDAFEQFAVQEGIKLFSKERFNGYQFMNSKLNQKKKGVNYSHEKFNPDIFRRCNDSEVTELLKRAQILAKLREREKAGKPCDRTSESAWTDPIESAKLSYESQYDFDLIDNSNNEFLKLHGVDSGETEAEYFARKYGFGYSHAGEQGGRQHWHTCQCPYHGSSSGSEDNLHIAYDDPNYPRGTIVCQSGDSAQDVMIAFRQLAQDAGDPLWDKTWTKCDRTKKQDYQKTKDDYFVDYEAKRNKVARHSFATQADILVNIGYFPDIKLKDLPRGLIGIKGDWGTGKSHLIASLIKQYPYNKVIQIGHLNRLLFNTSEKYGLTHHHLAREQKWGMGGCDRLAITDISVGALLKTENYLEQRYVLVLDEIEQILNSLVNNKNLKGNLRMTYFRKLVWFISNAEYIIFADADLSDATLDFIEAIRNADKVGREPEKTFIIHHTKKQGLGRKIKISNDKGATLKRLYESLSDGQKIIAPFENKSDLLALQKSTLNDEFRKSTDIIHGENSQEEQIREYIKNIDSLYKSNNLFYTGTLGTGIDLSRPHYDKRFGIFTGDVFAASDQCQQFSRYRPDCDSEIFCDTKKRNFKIDADQLVLELINKNNESNTYFCDNISQLIEAGFYPNPDGTFDEYDQAFLKLWGVINARSNASRANPYQTLVDRLTDAGYELEFLDDSEDKTENDGVLSSHKATKSELKTQEDIAKAEARVLTDDEYIDAIRQKGNLDKQKQREVYKTRLAKTLGIPIDAGIVKLERTRKITTGLTLLHILLTDDESAIAFEMRDRKLNPIVTDRSHFLKKRELLKKLQIPEFLAFLNAGNNYSKSSDWAKFIAKTARANYKAMDSWLSIKIKFEKDKEGFKQSDAEIVGLILAKLGVLTTNENKRVGGGWEREYEIDKPYWEIVFSTILPYMDSRKPQQDDYLEGDNRSEVFDPAHPERYCIPKFSTLGNMAEMLAT</sequence>
<dbReference type="SUPFAM" id="SSF52540">
    <property type="entry name" value="P-loop containing nucleoside triphosphate hydrolases"/>
    <property type="match status" value="1"/>
</dbReference>
<gene>
    <name evidence="2" type="ORF">IQ229_02275</name>
</gene>
<dbReference type="Pfam" id="PF07693">
    <property type="entry name" value="KAP_NTPase"/>
    <property type="match status" value="1"/>
</dbReference>
<accession>A0ABR9TTS5</accession>
<dbReference type="RefSeq" id="WP_194040901.1">
    <property type="nucleotide sequence ID" value="NZ_JADEXF010000042.1"/>
</dbReference>
<dbReference type="InterPro" id="IPR027417">
    <property type="entry name" value="P-loop_NTPase"/>
</dbReference>
<evidence type="ECO:0000259" key="1">
    <source>
        <dbReference type="Pfam" id="PF07693"/>
    </source>
</evidence>